<feature type="transmembrane region" description="Helical" evidence="5">
    <location>
        <begin position="271"/>
        <end position="289"/>
    </location>
</feature>
<dbReference type="GO" id="GO:0005886">
    <property type="term" value="C:plasma membrane"/>
    <property type="evidence" value="ECO:0007669"/>
    <property type="project" value="TreeGrafter"/>
</dbReference>
<keyword evidence="2 5" id="KW-0812">Transmembrane</keyword>
<keyword evidence="3 5" id="KW-1133">Transmembrane helix</keyword>
<evidence type="ECO:0000313" key="6">
    <source>
        <dbReference type="EMBL" id="KEO84505.1"/>
    </source>
</evidence>
<gene>
    <name evidence="6" type="ORF">EL26_03010</name>
</gene>
<keyword evidence="4 5" id="KW-0472">Membrane</keyword>
<feature type="transmembrane region" description="Helical" evidence="5">
    <location>
        <begin position="7"/>
        <end position="24"/>
    </location>
</feature>
<dbReference type="eggNOG" id="COG0619">
    <property type="taxonomic scope" value="Bacteria"/>
</dbReference>
<evidence type="ECO:0000256" key="2">
    <source>
        <dbReference type="ARBA" id="ARBA00022692"/>
    </source>
</evidence>
<dbReference type="CDD" id="cd16914">
    <property type="entry name" value="EcfT"/>
    <property type="match status" value="1"/>
</dbReference>
<dbReference type="PANTHER" id="PTHR33514">
    <property type="entry name" value="PROTEIN ABCI12, CHLOROPLASTIC"/>
    <property type="match status" value="1"/>
</dbReference>
<evidence type="ECO:0000313" key="7">
    <source>
        <dbReference type="Proteomes" id="UP000027931"/>
    </source>
</evidence>
<dbReference type="AlphaFoldDB" id="A0A074LV41"/>
<name>A0A074LV41_9BACL</name>
<keyword evidence="7" id="KW-1185">Reference proteome</keyword>
<dbReference type="Pfam" id="PF02361">
    <property type="entry name" value="CbiQ"/>
    <property type="match status" value="1"/>
</dbReference>
<protein>
    <recommendedName>
        <fullName evidence="8">Cobalt transporter</fullName>
    </recommendedName>
</protein>
<comment type="caution">
    <text evidence="6">The sequence shown here is derived from an EMBL/GenBank/DDBJ whole genome shotgun (WGS) entry which is preliminary data.</text>
</comment>
<feature type="transmembrane region" description="Helical" evidence="5">
    <location>
        <begin position="99"/>
        <end position="120"/>
    </location>
</feature>
<evidence type="ECO:0000256" key="3">
    <source>
        <dbReference type="ARBA" id="ARBA00022989"/>
    </source>
</evidence>
<evidence type="ECO:0000256" key="1">
    <source>
        <dbReference type="ARBA" id="ARBA00004141"/>
    </source>
</evidence>
<accession>A0A074LV41</accession>
<evidence type="ECO:0000256" key="4">
    <source>
        <dbReference type="ARBA" id="ARBA00023136"/>
    </source>
</evidence>
<dbReference type="STRING" id="1157490.EL26_03010"/>
<dbReference type="RefSeq" id="WP_038084338.1">
    <property type="nucleotide sequence ID" value="NZ_JMIR01000003.1"/>
</dbReference>
<proteinExistence type="predicted"/>
<dbReference type="Proteomes" id="UP000027931">
    <property type="component" value="Unassembled WGS sequence"/>
</dbReference>
<dbReference type="PANTHER" id="PTHR33514:SF13">
    <property type="entry name" value="PROTEIN ABCI12, CHLOROPLASTIC"/>
    <property type="match status" value="1"/>
</dbReference>
<dbReference type="InterPro" id="IPR003339">
    <property type="entry name" value="ABC/ECF_trnsptr_transmembrane"/>
</dbReference>
<feature type="transmembrane region" description="Helical" evidence="5">
    <location>
        <begin position="56"/>
        <end position="73"/>
    </location>
</feature>
<evidence type="ECO:0008006" key="8">
    <source>
        <dbReference type="Google" id="ProtNLM"/>
    </source>
</evidence>
<dbReference type="OrthoDB" id="2039442at2"/>
<reference evidence="6 7" key="1">
    <citation type="journal article" date="2013" name="Int. J. Syst. Evol. Microbiol.">
        <title>Tumebacillus flagellatus sp. nov., an alpha-amylase/pullulanase-producing bacterium isolated from cassava wastewater.</title>
        <authorList>
            <person name="Wang Q."/>
            <person name="Xie N."/>
            <person name="Qin Y."/>
            <person name="Shen N."/>
            <person name="Zhu J."/>
            <person name="Mi H."/>
            <person name="Huang R."/>
        </authorList>
    </citation>
    <scope>NUCLEOTIDE SEQUENCE [LARGE SCALE GENOMIC DNA]</scope>
    <source>
        <strain evidence="6 7">GST4</strain>
    </source>
</reference>
<comment type="subcellular location">
    <subcellularLocation>
        <location evidence="1">Membrane</location>
        <topology evidence="1">Multi-pass membrane protein</topology>
    </subcellularLocation>
</comment>
<organism evidence="6 7">
    <name type="scientific">Tumebacillus flagellatus</name>
    <dbReference type="NCBI Taxonomy" id="1157490"/>
    <lineage>
        <taxon>Bacteria</taxon>
        <taxon>Bacillati</taxon>
        <taxon>Bacillota</taxon>
        <taxon>Bacilli</taxon>
        <taxon>Bacillales</taxon>
        <taxon>Alicyclobacillaceae</taxon>
        <taxon>Tumebacillus</taxon>
    </lineage>
</organism>
<sequence length="300" mass="33708">MKKTPRGHAVTLLLYPVLLIWISVVTNHPLYLGVEWLVLLFALVLHGGVRTYARTLKFSIPILLMILVINTLVNKNGATLLCRTANLPVLGQIRITWEALLYGLVMGLRMLVFFAIFALMRNWLSADRALGLSAKVAKRSAVTAMMTTRLIPYLSEQSQQIGDVLRTRGVKFDEGGVLQRLAARRPLLNVLLLSSLEGSWQVAEAMEARGFGQGKRTSYTKERWSKFDLYAWLCFLGVVALVVWSWSTAWMSMEFYPSIRTMIGFEGPWPTLAHAAALLILLALPPLLLKKRRRNPDATS</sequence>
<feature type="transmembrane region" description="Helical" evidence="5">
    <location>
        <begin position="229"/>
        <end position="251"/>
    </location>
</feature>
<evidence type="ECO:0000256" key="5">
    <source>
        <dbReference type="SAM" id="Phobius"/>
    </source>
</evidence>
<feature type="transmembrane region" description="Helical" evidence="5">
    <location>
        <begin position="30"/>
        <end position="49"/>
    </location>
</feature>
<dbReference type="EMBL" id="JMIR01000003">
    <property type="protein sequence ID" value="KEO84505.1"/>
    <property type="molecule type" value="Genomic_DNA"/>
</dbReference>